<gene>
    <name evidence="4" type="ORF">G3M56_011585</name>
</gene>
<keyword evidence="1" id="KW-0175">Coiled coil</keyword>
<feature type="coiled-coil region" evidence="1">
    <location>
        <begin position="35"/>
        <end position="84"/>
    </location>
</feature>
<evidence type="ECO:0000256" key="2">
    <source>
        <dbReference type="SAM" id="MobiDB-lite"/>
    </source>
</evidence>
<evidence type="ECO:0000313" key="5">
    <source>
        <dbReference type="Proteomes" id="UP000475117"/>
    </source>
</evidence>
<organism evidence="4 5">
    <name type="scientific">Sulfuriroseicoccus oceanibius</name>
    <dbReference type="NCBI Taxonomy" id="2707525"/>
    <lineage>
        <taxon>Bacteria</taxon>
        <taxon>Pseudomonadati</taxon>
        <taxon>Verrucomicrobiota</taxon>
        <taxon>Verrucomicrobiia</taxon>
        <taxon>Verrucomicrobiales</taxon>
        <taxon>Verrucomicrobiaceae</taxon>
        <taxon>Sulfuriroseicoccus</taxon>
    </lineage>
</organism>
<dbReference type="KEGG" id="soa:G3M56_011585"/>
<protein>
    <submittedName>
        <fullName evidence="4">Uncharacterized protein</fullName>
    </submittedName>
</protein>
<feature type="region of interest" description="Disordered" evidence="2">
    <location>
        <begin position="261"/>
        <end position="313"/>
    </location>
</feature>
<keyword evidence="5" id="KW-1185">Reference proteome</keyword>
<sequence>MNWIKNNQYLAGLIGTVVVGAGVFGYLTIDGKGRADDARDEIEKSLRALKGAAAREEVPVKEVVAAKEAAVAQLETDAQAMLRKAVERYSFKGEVGSPDTFGQRVEARYQELRNRWQNRKITVPDGFFLGFETYRDRIQANPSAVAELDHQLEAVTWLLDKVVANGMSELVRFERQEVAGEVAASASDDDDDYGDEVESPVNTYQIVIAVRGPEGKVQSLLNDLVKAEDHLFGVRYVNLRNSNPTAPAKEEVEARIQSSEVVDSSPAGGGMSDFGSFSEFGGFEEDSGMTDAERRAARLAGGGEEAAAEEPAAEEEVLDASAAAELASLVEEKGGRDAVVFLGAEEVILTAVLDFTVFKPLAGDDADQN</sequence>
<proteinExistence type="predicted"/>
<feature type="transmembrane region" description="Helical" evidence="3">
    <location>
        <begin position="9"/>
        <end position="29"/>
    </location>
</feature>
<name>A0A6B3L9Z3_9BACT</name>
<keyword evidence="3" id="KW-0472">Membrane</keyword>
<dbReference type="EMBL" id="CP066776">
    <property type="protein sequence ID" value="QQL44516.1"/>
    <property type="molecule type" value="Genomic_DNA"/>
</dbReference>
<accession>A0A6B3L9Z3</accession>
<dbReference type="RefSeq" id="WP_164363679.1">
    <property type="nucleotide sequence ID" value="NZ_CP066776.1"/>
</dbReference>
<reference evidence="4 5" key="1">
    <citation type="submission" date="2020-12" db="EMBL/GenBank/DDBJ databases">
        <title>Sulforoseuscoccus oceanibium gen. nov., sp. nov., a representative of the phylum Verrucomicrobia with special cytoplasmic membrane, and proposal of Sulforoseuscoccusaceae fam. nov.</title>
        <authorList>
            <person name="Xi F."/>
        </authorList>
    </citation>
    <scope>NUCLEOTIDE SEQUENCE [LARGE SCALE GENOMIC DNA]</scope>
    <source>
        <strain evidence="4 5">T37</strain>
    </source>
</reference>
<evidence type="ECO:0000256" key="3">
    <source>
        <dbReference type="SAM" id="Phobius"/>
    </source>
</evidence>
<evidence type="ECO:0000313" key="4">
    <source>
        <dbReference type="EMBL" id="QQL44516.1"/>
    </source>
</evidence>
<keyword evidence="3" id="KW-0812">Transmembrane</keyword>
<keyword evidence="3" id="KW-1133">Transmembrane helix</keyword>
<dbReference type="Proteomes" id="UP000475117">
    <property type="component" value="Chromosome"/>
</dbReference>
<dbReference type="AlphaFoldDB" id="A0A6B3L9Z3"/>
<evidence type="ECO:0000256" key="1">
    <source>
        <dbReference type="SAM" id="Coils"/>
    </source>
</evidence>